<protein>
    <submittedName>
        <fullName evidence="2">DUF38 domain-containing protein</fullName>
    </submittedName>
</protein>
<evidence type="ECO:0000313" key="1">
    <source>
        <dbReference type="Proteomes" id="UP000887579"/>
    </source>
</evidence>
<reference evidence="2" key="1">
    <citation type="submission" date="2022-11" db="UniProtKB">
        <authorList>
            <consortium name="WormBaseParasite"/>
        </authorList>
    </citation>
    <scope>IDENTIFICATION</scope>
</reference>
<name>A0AC34FSN6_9BILA</name>
<accession>A0AC34FSN6</accession>
<dbReference type="WBParaSite" id="ES5_v2.g20366.t1">
    <property type="protein sequence ID" value="ES5_v2.g20366.t1"/>
    <property type="gene ID" value="ES5_v2.g20366"/>
</dbReference>
<dbReference type="Proteomes" id="UP000887579">
    <property type="component" value="Unplaced"/>
</dbReference>
<proteinExistence type="predicted"/>
<organism evidence="1 2">
    <name type="scientific">Panagrolaimus sp. ES5</name>
    <dbReference type="NCBI Taxonomy" id="591445"/>
    <lineage>
        <taxon>Eukaryota</taxon>
        <taxon>Metazoa</taxon>
        <taxon>Ecdysozoa</taxon>
        <taxon>Nematoda</taxon>
        <taxon>Chromadorea</taxon>
        <taxon>Rhabditida</taxon>
        <taxon>Tylenchina</taxon>
        <taxon>Panagrolaimomorpha</taxon>
        <taxon>Panagrolaimoidea</taxon>
        <taxon>Panagrolaimidae</taxon>
        <taxon>Panagrolaimus</taxon>
    </lineage>
</organism>
<evidence type="ECO:0000313" key="2">
    <source>
        <dbReference type="WBParaSite" id="ES5_v2.g20366.t1"/>
    </source>
</evidence>
<sequence>MAKNPKNASVYQKLIQTCKYFFALNPIIVAPVLVCVKKEWFACERFECFGELYKYCKINDIPTKFKIWLSRSIDTNFEDVSRLSPLIPRIYRSDAIEITLLYCESSPIGFFYDAPVQKVKKFITFHDFLFFAANAERIVLDNRSIKYENGDTVLFETIIKSLPKLKWLYYESDDGKDITSNSAFNLMEDFKGFSYLNLNGFTEKLDVETIFDFIIKNKHIEFNLHYHPDLSFPFKELVRKYSKLLLNESQCQSTIKFPRMDYDNISDLEGLDIDDEE</sequence>